<accession>A0ABX8CJX6</accession>
<evidence type="ECO:0000313" key="1">
    <source>
        <dbReference type="EMBL" id="QVI20256.1"/>
    </source>
</evidence>
<dbReference type="Pfam" id="PF10604">
    <property type="entry name" value="Polyketide_cyc2"/>
    <property type="match status" value="1"/>
</dbReference>
<gene>
    <name evidence="1" type="ORF">KHQ06_29260</name>
</gene>
<name>A0ABX8CJX6_9NOCA</name>
<organism evidence="1 2">
    <name type="scientific">Nocardia tengchongensis</name>
    <dbReference type="NCBI Taxonomy" id="2055889"/>
    <lineage>
        <taxon>Bacteria</taxon>
        <taxon>Bacillati</taxon>
        <taxon>Actinomycetota</taxon>
        <taxon>Actinomycetes</taxon>
        <taxon>Mycobacteriales</taxon>
        <taxon>Nocardiaceae</taxon>
        <taxon>Nocardia</taxon>
    </lineage>
</organism>
<reference evidence="1 2" key="1">
    <citation type="submission" date="2021-04" db="EMBL/GenBank/DDBJ databases">
        <title>Nocardia tengchongensis.</title>
        <authorList>
            <person name="Zhuang k."/>
            <person name="Ran Y."/>
            <person name="Li W."/>
        </authorList>
    </citation>
    <scope>NUCLEOTIDE SEQUENCE [LARGE SCALE GENOMIC DNA]</scope>
    <source>
        <strain evidence="1 2">CFH S0057</strain>
    </source>
</reference>
<evidence type="ECO:0000313" key="2">
    <source>
        <dbReference type="Proteomes" id="UP000683310"/>
    </source>
</evidence>
<sequence>MPAASRTVIIARPLDEVFAFFADATNSARWRTGVKTITAEGVPAVGTVYRQTVSGPGGRGIPADVRITEYVPNEKVVLNGIAGPLRPTVTYTFAAVPEGTQVTFSLAAELSGLKKLLMNGPVQKTMTAEVSGLDRARTLLETGVA</sequence>
<proteinExistence type="predicted"/>
<dbReference type="InterPro" id="IPR019587">
    <property type="entry name" value="Polyketide_cyclase/dehydratase"/>
</dbReference>
<protein>
    <submittedName>
        <fullName evidence="1">SRPBCC family protein</fullName>
    </submittedName>
</protein>
<dbReference type="Gene3D" id="3.30.530.20">
    <property type="match status" value="1"/>
</dbReference>
<dbReference type="InterPro" id="IPR023393">
    <property type="entry name" value="START-like_dom_sf"/>
</dbReference>
<dbReference type="SUPFAM" id="SSF55961">
    <property type="entry name" value="Bet v1-like"/>
    <property type="match status" value="1"/>
</dbReference>
<keyword evidence="2" id="KW-1185">Reference proteome</keyword>
<dbReference type="Proteomes" id="UP000683310">
    <property type="component" value="Chromosome"/>
</dbReference>
<dbReference type="EMBL" id="CP074371">
    <property type="protein sequence ID" value="QVI20256.1"/>
    <property type="molecule type" value="Genomic_DNA"/>
</dbReference>